<feature type="domain" description="Cystatin kininogen-type" evidence="8">
    <location>
        <begin position="136"/>
        <end position="238"/>
    </location>
</feature>
<keyword evidence="3 7" id="KW-0732">Signal</keyword>
<keyword evidence="10" id="KW-1185">Reference proteome</keyword>
<feature type="compositionally biased region" description="Low complexity" evidence="6">
    <location>
        <begin position="289"/>
        <end position="301"/>
    </location>
</feature>
<keyword evidence="2" id="KW-0789">Thiol protease inhibitor</keyword>
<dbReference type="Proteomes" id="UP000472267">
    <property type="component" value="Chromosome 23"/>
</dbReference>
<dbReference type="InterPro" id="IPR000010">
    <property type="entry name" value="Cystatin_dom"/>
</dbReference>
<dbReference type="GO" id="GO:0030195">
    <property type="term" value="P:negative regulation of blood coagulation"/>
    <property type="evidence" value="ECO:0007669"/>
    <property type="project" value="TreeGrafter"/>
</dbReference>
<dbReference type="SMART" id="SM00043">
    <property type="entry name" value="CY"/>
    <property type="match status" value="2"/>
</dbReference>
<evidence type="ECO:0000256" key="7">
    <source>
        <dbReference type="SAM" id="SignalP"/>
    </source>
</evidence>
<proteinExistence type="predicted"/>
<dbReference type="InterPro" id="IPR050735">
    <property type="entry name" value="Kininogen_Fetuin_HRG"/>
</dbReference>
<dbReference type="InParanoid" id="A0A672I7U4"/>
<dbReference type="InterPro" id="IPR027358">
    <property type="entry name" value="Kininogen-type_cystatin_dom"/>
</dbReference>
<feature type="region of interest" description="Disordered" evidence="6">
    <location>
        <begin position="248"/>
        <end position="344"/>
    </location>
</feature>
<evidence type="ECO:0000256" key="6">
    <source>
        <dbReference type="SAM" id="MobiDB-lite"/>
    </source>
</evidence>
<dbReference type="OMA" id="SKPWTEC"/>
<organism evidence="9 10">
    <name type="scientific">Salarias fasciatus</name>
    <name type="common">Jewelled blenny</name>
    <name type="synonym">Blennius fasciatus</name>
    <dbReference type="NCBI Taxonomy" id="181472"/>
    <lineage>
        <taxon>Eukaryota</taxon>
        <taxon>Metazoa</taxon>
        <taxon>Chordata</taxon>
        <taxon>Craniata</taxon>
        <taxon>Vertebrata</taxon>
        <taxon>Euteleostomi</taxon>
        <taxon>Actinopterygii</taxon>
        <taxon>Neopterygii</taxon>
        <taxon>Teleostei</taxon>
        <taxon>Neoteleostei</taxon>
        <taxon>Acanthomorphata</taxon>
        <taxon>Ovalentaria</taxon>
        <taxon>Blenniimorphae</taxon>
        <taxon>Blenniiformes</taxon>
        <taxon>Blennioidei</taxon>
        <taxon>Blenniidae</taxon>
        <taxon>Salariinae</taxon>
        <taxon>Salarias</taxon>
    </lineage>
</organism>
<dbReference type="Pfam" id="PF00031">
    <property type="entry name" value="Cystatin"/>
    <property type="match status" value="2"/>
</dbReference>
<dbReference type="GO" id="GO:0004869">
    <property type="term" value="F:cysteine-type endopeptidase inhibitor activity"/>
    <property type="evidence" value="ECO:0007669"/>
    <property type="project" value="UniProtKB-KW"/>
</dbReference>
<evidence type="ECO:0000313" key="10">
    <source>
        <dbReference type="Proteomes" id="UP000472267"/>
    </source>
</evidence>
<sequence length="344" mass="38079">CRMASMFSMFVLIFCDDPSVEKAVHSAVHKFNQEVLTGHKLALYQILSASKVQFNGSESLYSVQFTSRRSDCPAGSSKPWTDCDYLSSGSKKPIPCNATVLMTETEADTKEVDCQIEELVVPERVSCMGCPKEIDNNSEDLKVPVSASIAKYNSDSNSTHLFALHELGYATRQVVAGFRYKLKFDMRKTTCTKAEHKELHERCVPNEEFVNCNSTVDTAPWRLETPAVMIQCELGLLPFTPFSRRRPPGFSPLRHVKHEHPSSTTSPPTTAPPPSKASVKEDSSEEDLSAPSSSSDPNDSPFHCPAKPWKPFHPVQVGLEKTKVEEAPTQPTPEGTLKDTDLLS</sequence>
<evidence type="ECO:0000256" key="4">
    <source>
        <dbReference type="ARBA" id="ARBA00023157"/>
    </source>
</evidence>
<dbReference type="PROSITE" id="PS51647">
    <property type="entry name" value="CYSTATIN_KININOGEN"/>
    <property type="match status" value="2"/>
</dbReference>
<evidence type="ECO:0000256" key="2">
    <source>
        <dbReference type="ARBA" id="ARBA00022704"/>
    </source>
</evidence>
<keyword evidence="5" id="KW-0325">Glycoprotein</keyword>
<name>A0A672I7U4_SALFA</name>
<dbReference type="AlphaFoldDB" id="A0A672I7U4"/>
<protein>
    <submittedName>
        <fullName evidence="9">Kininogen-like</fullName>
    </submittedName>
</protein>
<dbReference type="CDD" id="cd00042">
    <property type="entry name" value="CY"/>
    <property type="match status" value="1"/>
</dbReference>
<evidence type="ECO:0000256" key="1">
    <source>
        <dbReference type="ARBA" id="ARBA00022690"/>
    </source>
</evidence>
<reference evidence="9" key="3">
    <citation type="submission" date="2025-09" db="UniProtKB">
        <authorList>
            <consortium name="Ensembl"/>
        </authorList>
    </citation>
    <scope>IDENTIFICATION</scope>
</reference>
<dbReference type="PANTHER" id="PTHR13814:SF12">
    <property type="entry name" value="KININOGEN-1"/>
    <property type="match status" value="1"/>
</dbReference>
<feature type="chain" id="PRO_5025638794" evidence="7">
    <location>
        <begin position="16"/>
        <end position="344"/>
    </location>
</feature>
<feature type="signal peptide" evidence="7">
    <location>
        <begin position="1"/>
        <end position="15"/>
    </location>
</feature>
<feature type="domain" description="Cystatin kininogen-type" evidence="8">
    <location>
        <begin position="15"/>
        <end position="120"/>
    </location>
</feature>
<dbReference type="Ensembl" id="ENSSFAT00005038457.1">
    <property type="protein sequence ID" value="ENSSFAP00005037070.1"/>
    <property type="gene ID" value="ENSSFAG00005018656.1"/>
</dbReference>
<dbReference type="GO" id="GO:0072562">
    <property type="term" value="C:blood microparticle"/>
    <property type="evidence" value="ECO:0007669"/>
    <property type="project" value="TreeGrafter"/>
</dbReference>
<evidence type="ECO:0000259" key="8">
    <source>
        <dbReference type="PROSITE" id="PS51647"/>
    </source>
</evidence>
<dbReference type="InterPro" id="IPR046350">
    <property type="entry name" value="Cystatin_sf"/>
</dbReference>
<evidence type="ECO:0000256" key="3">
    <source>
        <dbReference type="ARBA" id="ARBA00022729"/>
    </source>
</evidence>
<keyword evidence="1" id="KW-0646">Protease inhibitor</keyword>
<dbReference type="SUPFAM" id="SSF54403">
    <property type="entry name" value="Cystatin/monellin"/>
    <property type="match status" value="2"/>
</dbReference>
<dbReference type="Gene3D" id="3.10.450.10">
    <property type="match status" value="2"/>
</dbReference>
<evidence type="ECO:0000256" key="5">
    <source>
        <dbReference type="ARBA" id="ARBA00023180"/>
    </source>
</evidence>
<dbReference type="FunFam" id="3.10.450.10:FF:000002">
    <property type="entry name" value="Kininogen 1"/>
    <property type="match status" value="1"/>
</dbReference>
<reference evidence="9" key="2">
    <citation type="submission" date="2025-08" db="UniProtKB">
        <authorList>
            <consortium name="Ensembl"/>
        </authorList>
    </citation>
    <scope>IDENTIFICATION</scope>
</reference>
<dbReference type="PANTHER" id="PTHR13814">
    <property type="entry name" value="FETUIN"/>
    <property type="match status" value="1"/>
</dbReference>
<accession>A0A672I7U4</accession>
<evidence type="ECO:0000313" key="9">
    <source>
        <dbReference type="Ensembl" id="ENSSFAP00005037070.1"/>
    </source>
</evidence>
<reference evidence="9" key="1">
    <citation type="submission" date="2019-06" db="EMBL/GenBank/DDBJ databases">
        <authorList>
            <consortium name="Wellcome Sanger Institute Data Sharing"/>
        </authorList>
    </citation>
    <scope>NUCLEOTIDE SEQUENCE [LARGE SCALE GENOMIC DNA]</scope>
</reference>
<gene>
    <name evidence="9" type="primary">kng1</name>
</gene>
<dbReference type="GO" id="GO:0007204">
    <property type="term" value="P:positive regulation of cytosolic calcium ion concentration"/>
    <property type="evidence" value="ECO:0007669"/>
    <property type="project" value="TreeGrafter"/>
</dbReference>
<keyword evidence="4" id="KW-1015">Disulfide bond</keyword>